<evidence type="ECO:0000256" key="1">
    <source>
        <dbReference type="ARBA" id="ARBA00022630"/>
    </source>
</evidence>
<evidence type="ECO:0000256" key="2">
    <source>
        <dbReference type="ARBA" id="ARBA00022643"/>
    </source>
</evidence>
<dbReference type="Gene3D" id="3.40.50.360">
    <property type="match status" value="1"/>
</dbReference>
<dbReference type="NCBIfam" id="TIGR04037">
    <property type="entry name" value="LLM_duo_CE1759"/>
    <property type="match status" value="1"/>
</dbReference>
<dbReference type="InterPro" id="IPR051814">
    <property type="entry name" value="NAD(P)H-dep_FMN_reductase"/>
</dbReference>
<keyword evidence="3" id="KW-0560">Oxidoreductase</keyword>
<keyword evidence="2" id="KW-0288">FMN</keyword>
<dbReference type="EMBL" id="CP098740">
    <property type="protein sequence ID" value="UZK57941.1"/>
    <property type="molecule type" value="Genomic_DNA"/>
</dbReference>
<dbReference type="InterPro" id="IPR029039">
    <property type="entry name" value="Flavoprotein-like_sf"/>
</dbReference>
<evidence type="ECO:0000313" key="5">
    <source>
        <dbReference type="EMBL" id="UZK57941.1"/>
    </source>
</evidence>
<dbReference type="Pfam" id="PF03358">
    <property type="entry name" value="FMN_red"/>
    <property type="match status" value="1"/>
</dbReference>
<dbReference type="SUPFAM" id="SSF52218">
    <property type="entry name" value="Flavoproteins"/>
    <property type="match status" value="1"/>
</dbReference>
<evidence type="ECO:0000313" key="6">
    <source>
        <dbReference type="Proteomes" id="UP001164963"/>
    </source>
</evidence>
<keyword evidence="6" id="KW-1185">Reference proteome</keyword>
<dbReference type="InterPro" id="IPR005025">
    <property type="entry name" value="FMN_Rdtase-like_dom"/>
</dbReference>
<gene>
    <name evidence="5" type="ORF">NEH16_31070</name>
</gene>
<sequence>MSRPVRRVVVVAGGLGVPSATALLASRLGEATRNACAEAGVECVTEEVSLRPLARDIASALVTGFPPPALEEALERVRASDALIAVSPVFAASFSGLFKSFVDLWDPDGFTGRPVLVAATGGTSRHSLVLDHALRPLFAYLRAAVVPTGVFAATADWGTGAEDADPALPRRIERAAAELATALAGRGASVVSGFAEEEEEGIRAFVAQLRSPRAHSAG</sequence>
<name>A0ABY6Q0L0_9ACTN</name>
<dbReference type="PANTHER" id="PTHR43408:SF2">
    <property type="entry name" value="FMN REDUCTASE (NADPH)"/>
    <property type="match status" value="1"/>
</dbReference>
<dbReference type="RefSeq" id="WP_265546444.1">
    <property type="nucleotide sequence ID" value="NZ_CP098740.1"/>
</dbReference>
<proteinExistence type="predicted"/>
<reference evidence="5" key="1">
    <citation type="journal article" date="2022" name="Front. Microbiol.">
        <title>Mirubactin C rescues the lethal effect of cell wall biosynthesis mutations in Bacillus subtilis.</title>
        <authorList>
            <person name="Kepplinger B."/>
            <person name="Wen X."/>
            <person name="Tyler A.R."/>
            <person name="Kim B.Y."/>
            <person name="Brown J."/>
            <person name="Banks P."/>
            <person name="Dashti Y."/>
            <person name="Mackenzie E.S."/>
            <person name="Wills C."/>
            <person name="Kawai Y."/>
            <person name="Waldron K.J."/>
            <person name="Allenby N.E.E."/>
            <person name="Wu L.J."/>
            <person name="Hall M.J."/>
            <person name="Errington J."/>
        </authorList>
    </citation>
    <scope>NUCLEOTIDE SEQUENCE</scope>
    <source>
        <strain evidence="5">MDA8-470</strain>
    </source>
</reference>
<accession>A0ABY6Q0L0</accession>
<evidence type="ECO:0000256" key="3">
    <source>
        <dbReference type="ARBA" id="ARBA00023002"/>
    </source>
</evidence>
<organism evidence="5 6">
    <name type="scientific">Streptomyces drozdowiczii</name>
    <dbReference type="NCBI Taxonomy" id="202862"/>
    <lineage>
        <taxon>Bacteria</taxon>
        <taxon>Bacillati</taxon>
        <taxon>Actinomycetota</taxon>
        <taxon>Actinomycetes</taxon>
        <taxon>Kitasatosporales</taxon>
        <taxon>Streptomycetaceae</taxon>
        <taxon>Streptomyces</taxon>
    </lineage>
</organism>
<protein>
    <submittedName>
        <fullName evidence="5">NAD(P)H-dependent oxidoreductase</fullName>
    </submittedName>
</protein>
<evidence type="ECO:0000259" key="4">
    <source>
        <dbReference type="Pfam" id="PF03358"/>
    </source>
</evidence>
<feature type="domain" description="NADPH-dependent FMN reductase-like" evidence="4">
    <location>
        <begin position="7"/>
        <end position="157"/>
    </location>
</feature>
<keyword evidence="1" id="KW-0285">Flavoprotein</keyword>
<dbReference type="Proteomes" id="UP001164963">
    <property type="component" value="Chromosome"/>
</dbReference>
<dbReference type="PANTHER" id="PTHR43408">
    <property type="entry name" value="FMN REDUCTASE (NADPH)"/>
    <property type="match status" value="1"/>
</dbReference>
<dbReference type="InterPro" id="IPR023932">
    <property type="entry name" value="CE1759_FMN_reduct"/>
</dbReference>